<dbReference type="Gene3D" id="1.20.1270.10">
    <property type="match status" value="1"/>
</dbReference>
<dbReference type="Proteomes" id="UP001210925">
    <property type="component" value="Unassembled WGS sequence"/>
</dbReference>
<feature type="region of interest" description="Disordered" evidence="6">
    <location>
        <begin position="501"/>
        <end position="535"/>
    </location>
</feature>
<keyword evidence="5" id="KW-0143">Chaperone</keyword>
<dbReference type="Gene3D" id="3.30.420.40">
    <property type="match status" value="2"/>
</dbReference>
<accession>A0AAD5UKI6</accession>
<evidence type="ECO:0000256" key="2">
    <source>
        <dbReference type="ARBA" id="ARBA00022741"/>
    </source>
</evidence>
<dbReference type="AlphaFoldDB" id="A0AAD5UKI6"/>
<dbReference type="GO" id="GO:0005840">
    <property type="term" value="C:ribosome"/>
    <property type="evidence" value="ECO:0007669"/>
    <property type="project" value="UniProtKB-KW"/>
</dbReference>
<evidence type="ECO:0000313" key="8">
    <source>
        <dbReference type="Proteomes" id="UP001210925"/>
    </source>
</evidence>
<dbReference type="InterPro" id="IPR013126">
    <property type="entry name" value="Hsp_70_fam"/>
</dbReference>
<dbReference type="GO" id="GO:1990904">
    <property type="term" value="C:ribonucleoprotein complex"/>
    <property type="evidence" value="ECO:0007669"/>
    <property type="project" value="UniProtKB-KW"/>
</dbReference>
<dbReference type="PRINTS" id="PR00301">
    <property type="entry name" value="HEATSHOCK70"/>
</dbReference>
<dbReference type="GO" id="GO:0030968">
    <property type="term" value="P:endoplasmic reticulum unfolded protein response"/>
    <property type="evidence" value="ECO:0007669"/>
    <property type="project" value="TreeGrafter"/>
</dbReference>
<dbReference type="SUPFAM" id="SSF53067">
    <property type="entry name" value="Actin-like ATPase domain"/>
    <property type="match status" value="2"/>
</dbReference>
<dbReference type="CDD" id="cd10230">
    <property type="entry name" value="ASKHA_NBD_HSP70_HYOU1"/>
    <property type="match status" value="1"/>
</dbReference>
<feature type="region of interest" description="Disordered" evidence="6">
    <location>
        <begin position="1"/>
        <end position="28"/>
    </location>
</feature>
<evidence type="ECO:0000313" key="7">
    <source>
        <dbReference type="EMBL" id="KAJ3257260.1"/>
    </source>
</evidence>
<dbReference type="Gene3D" id="2.60.34.10">
    <property type="entry name" value="Substrate Binding Domain Of DNAk, Chain A, domain 1"/>
    <property type="match status" value="1"/>
</dbReference>
<feature type="compositionally biased region" description="Basic and acidic residues" evidence="6">
    <location>
        <begin position="763"/>
        <end position="802"/>
    </location>
</feature>
<evidence type="ECO:0008006" key="9">
    <source>
        <dbReference type="Google" id="ProtNLM"/>
    </source>
</evidence>
<dbReference type="GO" id="GO:0006412">
    <property type="term" value="P:translation"/>
    <property type="evidence" value="ECO:0007669"/>
    <property type="project" value="InterPro"/>
</dbReference>
<dbReference type="Pfam" id="PF00012">
    <property type="entry name" value="HSP70"/>
    <property type="match status" value="1"/>
</dbReference>
<dbReference type="FunFam" id="3.90.640.10:FF:000004">
    <property type="entry name" value="Heat shock 70 kDa protein 4"/>
    <property type="match status" value="1"/>
</dbReference>
<keyword evidence="4" id="KW-0067">ATP-binding</keyword>
<dbReference type="PANTHER" id="PTHR45639:SF3">
    <property type="entry name" value="HYPOXIA UP-REGULATED PROTEIN 1"/>
    <property type="match status" value="1"/>
</dbReference>
<dbReference type="FunFam" id="3.30.420.40:FF:000028">
    <property type="entry name" value="heat shock 70 kDa protein-like"/>
    <property type="match status" value="1"/>
</dbReference>
<name>A0AAD5UKI6_9FUNG</name>
<keyword evidence="8" id="KW-1185">Reference proteome</keyword>
<keyword evidence="2" id="KW-0547">Nucleotide-binding</keyword>
<dbReference type="Gene3D" id="3.90.640.10">
    <property type="entry name" value="Actin, Chain A, domain 4"/>
    <property type="match status" value="1"/>
</dbReference>
<evidence type="ECO:0000256" key="3">
    <source>
        <dbReference type="ARBA" id="ARBA00022824"/>
    </source>
</evidence>
<comment type="similarity">
    <text evidence="1">Belongs to the heat shock protein 70 family.</text>
</comment>
<dbReference type="GO" id="GO:0140662">
    <property type="term" value="F:ATP-dependent protein folding chaperone"/>
    <property type="evidence" value="ECO:0007669"/>
    <property type="project" value="InterPro"/>
</dbReference>
<organism evidence="7 8">
    <name type="scientific">Boothiomyces macroporosus</name>
    <dbReference type="NCBI Taxonomy" id="261099"/>
    <lineage>
        <taxon>Eukaryota</taxon>
        <taxon>Fungi</taxon>
        <taxon>Fungi incertae sedis</taxon>
        <taxon>Chytridiomycota</taxon>
        <taxon>Chytridiomycota incertae sedis</taxon>
        <taxon>Chytridiomycetes</taxon>
        <taxon>Rhizophydiales</taxon>
        <taxon>Terramycetaceae</taxon>
        <taxon>Boothiomyces</taxon>
    </lineage>
</organism>
<protein>
    <recommendedName>
        <fullName evidence="9">Heat shock protein 70</fullName>
    </recommendedName>
</protein>
<comment type="caution">
    <text evidence="7">The sequence shown here is derived from an EMBL/GenBank/DDBJ whole genome shotgun (WGS) entry which is preliminary data.</text>
</comment>
<dbReference type="EMBL" id="JADGKB010000040">
    <property type="protein sequence ID" value="KAJ3257260.1"/>
    <property type="molecule type" value="Genomic_DNA"/>
</dbReference>
<reference evidence="7" key="1">
    <citation type="submission" date="2020-05" db="EMBL/GenBank/DDBJ databases">
        <title>Phylogenomic resolution of chytrid fungi.</title>
        <authorList>
            <person name="Stajich J.E."/>
            <person name="Amses K."/>
            <person name="Simmons R."/>
            <person name="Seto K."/>
            <person name="Myers J."/>
            <person name="Bonds A."/>
            <person name="Quandt C.A."/>
            <person name="Barry K."/>
            <person name="Liu P."/>
            <person name="Grigoriev I."/>
            <person name="Longcore J.E."/>
            <person name="James T.Y."/>
        </authorList>
    </citation>
    <scope>NUCLEOTIDE SEQUENCE</scope>
    <source>
        <strain evidence="7">PLAUS21</strain>
    </source>
</reference>
<dbReference type="GO" id="GO:0034663">
    <property type="term" value="C:endoplasmic reticulum chaperone complex"/>
    <property type="evidence" value="ECO:0007669"/>
    <property type="project" value="TreeGrafter"/>
</dbReference>
<dbReference type="InterPro" id="IPR029047">
    <property type="entry name" value="HSP70_peptide-bd_sf"/>
</dbReference>
<dbReference type="GO" id="GO:0005524">
    <property type="term" value="F:ATP binding"/>
    <property type="evidence" value="ECO:0007669"/>
    <property type="project" value="UniProtKB-KW"/>
</dbReference>
<evidence type="ECO:0000256" key="4">
    <source>
        <dbReference type="ARBA" id="ARBA00022840"/>
    </source>
</evidence>
<dbReference type="GO" id="GO:0003735">
    <property type="term" value="F:structural constituent of ribosome"/>
    <property type="evidence" value="ECO:0007669"/>
    <property type="project" value="UniProtKB-UniRule"/>
</dbReference>
<evidence type="ECO:0000256" key="1">
    <source>
        <dbReference type="ARBA" id="ARBA00007381"/>
    </source>
</evidence>
<gene>
    <name evidence="7" type="ORF">HK103_004814</name>
</gene>
<dbReference type="PANTHER" id="PTHR45639">
    <property type="entry name" value="HSC70CB, ISOFORM G-RELATED"/>
    <property type="match status" value="1"/>
</dbReference>
<dbReference type="SUPFAM" id="SSF100934">
    <property type="entry name" value="Heat shock protein 70kD (HSP70), C-terminal subdomain"/>
    <property type="match status" value="1"/>
</dbReference>
<proteinExistence type="inferred from homology"/>
<evidence type="ECO:0000256" key="5">
    <source>
        <dbReference type="ARBA" id="ARBA00023186"/>
    </source>
</evidence>
<dbReference type="InterPro" id="IPR043129">
    <property type="entry name" value="ATPase_NBD"/>
</dbReference>
<feature type="region of interest" description="Disordered" evidence="6">
    <location>
        <begin position="744"/>
        <end position="838"/>
    </location>
</feature>
<dbReference type="Gene3D" id="3.30.30.30">
    <property type="match status" value="1"/>
</dbReference>
<keyword evidence="3" id="KW-0256">Endoplasmic reticulum</keyword>
<sequence>MRDKWKKKRQRRLKRKRRKMRARSKGMRFPHDTFGGLKSLMGKLYNDQGPNDYRKIFDNIMVESDRGTVAFKQGDETLQVEQLVAYLFAHAKRQAEKYAEITVSGAVITVPPNFNHFERQAILDAAQIANLKVFSLINDETAVAINFAVGKKFEKKEHHIFYDMGAGTTIATVVSFHSGSDKYSKNLVDMEIKGHAVDSSLGGLQVDLRIQNYLANEFKKLHGDKLSGDVFANPRALAKLLKEANRVKTILSANQNVMASIEGLMDEIDFKMSVTRKKLEELCADLFDRATGPLEKVLKDSQITLDDVKSLVLFGGGVRVPAVQKKLLEYVGEGKIARNVDGDEAAVMGAVLHAAAVSAQFKLGLTTRIKDINLTPIQIGYETEPNGRYHNTVLFTNKTVLGSKKLMSFKRVSDFDFNIDYINNKVKTPIATVKVTGLSAAIEKYKDQTSEEPKVKVQIELTEAGIVNVKDATAFFDIKQVQATQKPDSIKDTVLNFFGGKKEGEKEENAEETSSESATSTSTEKPKPTEKASDSKKVVVEKVPLKFEIKWHTVAPLSSDEITAFKNKQFELDVADDQKLQREEALNNLEAYIYKCKELSWDDDFEDIATSEEQELLKETASTSSEWLEDNSENAKYDEFVEKKKELVKVAKPIFKRRSEHSQRPNLLASFKAELEAAQSIQNVVEEKLENTTITPEELEKFKAALAAESKWIQEQEAAQALLKNNQDPVLTIQSLKEHGLSLRRLVSTMDPAKRLKPKPKVKKNDTETKEEQSDDSKAKDFEEMLTKMMEKSDFKLDKKLSEMSPEELDALMASIKSEPPKEESSEPNPEQDEKEEL</sequence>
<dbReference type="InterPro" id="IPR029048">
    <property type="entry name" value="HSP70_C_sf"/>
</dbReference>
<feature type="compositionally biased region" description="Basic and acidic residues" evidence="6">
    <location>
        <begin position="524"/>
        <end position="535"/>
    </location>
</feature>
<evidence type="ECO:0000256" key="6">
    <source>
        <dbReference type="SAM" id="MobiDB-lite"/>
    </source>
</evidence>